<organism evidence="2 3">
    <name type="scientific">Candidatus Roizmanbacteria bacterium GW2011_GWA2_37_7</name>
    <dbReference type="NCBI Taxonomy" id="1618481"/>
    <lineage>
        <taxon>Bacteria</taxon>
        <taxon>Candidatus Roizmaniibacteriota</taxon>
    </lineage>
</organism>
<reference evidence="2 3" key="1">
    <citation type="journal article" date="2015" name="Nature">
        <title>rRNA introns, odd ribosomes, and small enigmatic genomes across a large radiation of phyla.</title>
        <authorList>
            <person name="Brown C.T."/>
            <person name="Hug L.A."/>
            <person name="Thomas B.C."/>
            <person name="Sharon I."/>
            <person name="Castelle C.J."/>
            <person name="Singh A."/>
            <person name="Wilkins M.J."/>
            <person name="Williams K.H."/>
            <person name="Banfield J.F."/>
        </authorList>
    </citation>
    <scope>NUCLEOTIDE SEQUENCE [LARGE SCALE GENOMIC DNA]</scope>
</reference>
<feature type="transmembrane region" description="Helical" evidence="1">
    <location>
        <begin position="247"/>
        <end position="267"/>
    </location>
</feature>
<comment type="caution">
    <text evidence="2">The sequence shown here is derived from an EMBL/GenBank/DDBJ whole genome shotgun (WGS) entry which is preliminary data.</text>
</comment>
<accession>A0A0G0JJ93</accession>
<dbReference type="EMBL" id="LBTJ01000054">
    <property type="protein sequence ID" value="KKQ36799.1"/>
    <property type="molecule type" value="Genomic_DNA"/>
</dbReference>
<sequence length="513" mass="57092">MLAARPEGYKGKQLENGFTEFFITGNFYGVLSFEDGVSQEEGKKLLESFKEGLVSADIQNLSSFEHEVSDLILKLNFPAHVGIAVGMLYHDALYVKTVGNGQIYFRRGNTFDLLLSGDKTASGYLNQFDLAVFTTTKIQDLIGKTEDLHVFIEMAKPVDILQKLNDQEYGEEEQGFSALFVEFGETVQNQISTQVQTTPGVQPLSSLQSPDEQAPAVALENIQSIQKTSETQSMISKLFDFFRTKQFTIVAAVIILALLTWSVVFGYKRREAEKVQKRIETVSLEIDKKLSEAKEEAFLNMDQSLILIADAKTLVTQLKKEVGGKNEGEIVKIESKIQDAENKIVKKESKDFEEFYDLTLENKDAQGMEIAKEGELVAILDVKQNTIYVLDVTSKSLTKYVNKDVASAVAVGIYSSDVFFATSDNGLYKFTSQSKVNTIVQKDSDVKNIVDMELYNGNIYVLDEGADEIYKYLVTEGGYSDKKSYFGDGQTIRLDDATGMTIDSAIYVSSKGA</sequence>
<dbReference type="Gene3D" id="2.120.10.30">
    <property type="entry name" value="TolB, C-terminal domain"/>
    <property type="match status" value="1"/>
</dbReference>
<keyword evidence="1" id="KW-1133">Transmembrane helix</keyword>
<protein>
    <submittedName>
        <fullName evidence="2">Uncharacterized protein</fullName>
    </submittedName>
</protein>
<keyword evidence="1" id="KW-0812">Transmembrane</keyword>
<dbReference type="AlphaFoldDB" id="A0A0G0JJ93"/>
<dbReference type="Proteomes" id="UP000034471">
    <property type="component" value="Unassembled WGS sequence"/>
</dbReference>
<evidence type="ECO:0000313" key="3">
    <source>
        <dbReference type="Proteomes" id="UP000034471"/>
    </source>
</evidence>
<gene>
    <name evidence="2" type="ORF">US54_C0054G0001</name>
</gene>
<keyword evidence="1" id="KW-0472">Membrane</keyword>
<dbReference type="STRING" id="1618481.US54_C0054G0001"/>
<feature type="non-terminal residue" evidence="2">
    <location>
        <position position="513"/>
    </location>
</feature>
<dbReference type="InterPro" id="IPR011042">
    <property type="entry name" value="6-blade_b-propeller_TolB-like"/>
</dbReference>
<name>A0A0G0JJ93_9BACT</name>
<evidence type="ECO:0000313" key="2">
    <source>
        <dbReference type="EMBL" id="KKQ36799.1"/>
    </source>
</evidence>
<dbReference type="SUPFAM" id="SSF63825">
    <property type="entry name" value="YWTD domain"/>
    <property type="match status" value="1"/>
</dbReference>
<evidence type="ECO:0000256" key="1">
    <source>
        <dbReference type="SAM" id="Phobius"/>
    </source>
</evidence>
<proteinExistence type="predicted"/>